<evidence type="ECO:0000256" key="13">
    <source>
        <dbReference type="RuleBase" id="RU000461"/>
    </source>
</evidence>
<dbReference type="GO" id="GO:0009403">
    <property type="term" value="P:toxin biosynthetic process"/>
    <property type="evidence" value="ECO:0007669"/>
    <property type="project" value="UniProtKB-ARBA"/>
</dbReference>
<evidence type="ECO:0000256" key="5">
    <source>
        <dbReference type="ARBA" id="ARBA00022692"/>
    </source>
</evidence>
<dbReference type="GO" id="GO:0004497">
    <property type="term" value="F:monooxygenase activity"/>
    <property type="evidence" value="ECO:0007669"/>
    <property type="project" value="UniProtKB-KW"/>
</dbReference>
<comment type="cofactor">
    <cofactor evidence="1 12">
        <name>heme</name>
        <dbReference type="ChEBI" id="CHEBI:30413"/>
    </cofactor>
</comment>
<dbReference type="EMBL" id="MU003703">
    <property type="protein sequence ID" value="KAF2808140.1"/>
    <property type="molecule type" value="Genomic_DNA"/>
</dbReference>
<evidence type="ECO:0000313" key="16">
    <source>
        <dbReference type="RefSeq" id="XP_033575104.1"/>
    </source>
</evidence>
<dbReference type="AlphaFoldDB" id="A0A6A6YHA4"/>
<dbReference type="InterPro" id="IPR002401">
    <property type="entry name" value="Cyt_P450_E_grp-I"/>
</dbReference>
<comment type="similarity">
    <text evidence="3 13">Belongs to the cytochrome P450 family.</text>
</comment>
<dbReference type="PANTHER" id="PTHR24305:SF210">
    <property type="entry name" value="CYTOCHROME P450 MONOOXYGENASE ASQL-RELATED"/>
    <property type="match status" value="1"/>
</dbReference>
<feature type="binding site" description="axial binding residue" evidence="12">
    <location>
        <position position="425"/>
    </location>
    <ligand>
        <name>heme</name>
        <dbReference type="ChEBI" id="CHEBI:30413"/>
    </ligand>
    <ligandPart>
        <name>Fe</name>
        <dbReference type="ChEBI" id="CHEBI:18248"/>
    </ligandPart>
</feature>
<keyword evidence="10 13" id="KW-0503">Monooxygenase</keyword>
<evidence type="ECO:0000256" key="2">
    <source>
        <dbReference type="ARBA" id="ARBA00004167"/>
    </source>
</evidence>
<evidence type="ECO:0000313" key="15">
    <source>
        <dbReference type="Proteomes" id="UP000504636"/>
    </source>
</evidence>
<dbReference type="Gene3D" id="1.10.630.10">
    <property type="entry name" value="Cytochrome P450"/>
    <property type="match status" value="1"/>
</dbReference>
<dbReference type="GeneID" id="54456576"/>
<dbReference type="InterPro" id="IPR001128">
    <property type="entry name" value="Cyt_P450"/>
</dbReference>
<dbReference type="PRINTS" id="PR00385">
    <property type="entry name" value="P450"/>
</dbReference>
<evidence type="ECO:0000256" key="9">
    <source>
        <dbReference type="ARBA" id="ARBA00023004"/>
    </source>
</evidence>
<evidence type="ECO:0000256" key="1">
    <source>
        <dbReference type="ARBA" id="ARBA00001971"/>
    </source>
</evidence>
<keyword evidence="15" id="KW-1185">Reference proteome</keyword>
<dbReference type="InterPro" id="IPR036396">
    <property type="entry name" value="Cyt_P450_sf"/>
</dbReference>
<evidence type="ECO:0000256" key="12">
    <source>
        <dbReference type="PIRSR" id="PIRSR602401-1"/>
    </source>
</evidence>
<reference evidence="16" key="3">
    <citation type="submission" date="2025-04" db="UniProtKB">
        <authorList>
            <consortium name="RefSeq"/>
        </authorList>
    </citation>
    <scope>IDENTIFICATION</scope>
    <source>
        <strain evidence="16">CBS 304.34</strain>
    </source>
</reference>
<dbReference type="PROSITE" id="PS00086">
    <property type="entry name" value="CYTOCHROME_P450"/>
    <property type="match status" value="1"/>
</dbReference>
<evidence type="ECO:0000256" key="3">
    <source>
        <dbReference type="ARBA" id="ARBA00010617"/>
    </source>
</evidence>
<evidence type="ECO:0000313" key="14">
    <source>
        <dbReference type="EMBL" id="KAF2808140.1"/>
    </source>
</evidence>
<dbReference type="FunFam" id="1.10.630.10:FF:000047">
    <property type="entry name" value="Cytochrome P450 monooxygenase"/>
    <property type="match status" value="1"/>
</dbReference>
<keyword evidence="8 13" id="KW-0560">Oxidoreductase</keyword>
<evidence type="ECO:0000256" key="10">
    <source>
        <dbReference type="ARBA" id="ARBA00023033"/>
    </source>
</evidence>
<dbReference type="GO" id="GO:0005506">
    <property type="term" value="F:iron ion binding"/>
    <property type="evidence" value="ECO:0007669"/>
    <property type="project" value="InterPro"/>
</dbReference>
<keyword evidence="5" id="KW-0812">Transmembrane</keyword>
<evidence type="ECO:0000256" key="6">
    <source>
        <dbReference type="ARBA" id="ARBA00022723"/>
    </source>
</evidence>
<dbReference type="RefSeq" id="XP_033575104.1">
    <property type="nucleotide sequence ID" value="XM_033715683.1"/>
</dbReference>
<dbReference type="GO" id="GO:0020037">
    <property type="term" value="F:heme binding"/>
    <property type="evidence" value="ECO:0007669"/>
    <property type="project" value="InterPro"/>
</dbReference>
<dbReference type="GO" id="GO:0016705">
    <property type="term" value="F:oxidoreductase activity, acting on paired donors, with incorporation or reduction of molecular oxygen"/>
    <property type="evidence" value="ECO:0007669"/>
    <property type="project" value="InterPro"/>
</dbReference>
<protein>
    <submittedName>
        <fullName evidence="14 16">Toxin biosynthesis cytochrome P450 monooxygenase</fullName>
    </submittedName>
</protein>
<organism evidence="14">
    <name type="scientific">Mytilinidion resinicola</name>
    <dbReference type="NCBI Taxonomy" id="574789"/>
    <lineage>
        <taxon>Eukaryota</taxon>
        <taxon>Fungi</taxon>
        <taxon>Dikarya</taxon>
        <taxon>Ascomycota</taxon>
        <taxon>Pezizomycotina</taxon>
        <taxon>Dothideomycetes</taxon>
        <taxon>Pleosporomycetidae</taxon>
        <taxon>Mytilinidiales</taxon>
        <taxon>Mytilinidiaceae</taxon>
        <taxon>Mytilinidion</taxon>
    </lineage>
</organism>
<feature type="non-terminal residue" evidence="14">
    <location>
        <position position="1"/>
    </location>
</feature>
<dbReference type="Pfam" id="PF00067">
    <property type="entry name" value="p450"/>
    <property type="match status" value="1"/>
</dbReference>
<evidence type="ECO:0000256" key="4">
    <source>
        <dbReference type="ARBA" id="ARBA00022617"/>
    </source>
</evidence>
<sequence>LYYVSTAIYCVYFHPLSHIPGPTFAKFSKVPFASSLVRGSFHDDIRSMHDKYGEIIRFTPNHISFTNPEAWKDMYNYNSAVPHFMKDKMNYLTPINGVESLHSTPNDLDHRRQRRFLSHAFSEKALREQEPLVVSYVDLLVKRLGEEVDGPNQGKTDLVRWLNWTTFDLVGDLTFGEPFNCLASSDYHPWIAMVFDSMRAAIWMVASKQFPALDWALERLIPKAVMQKMHDHHNLSVQKMDRRLATKTERPDFVTYLIERSGGLENINLPEMHSNSTLIILGGSETSATALSGAIYHLVRNPEKFERLVKEVRTKIKTKEDFALNDLAHLPYLNACLEESMRIYPPVAGYLPRTAPKEGCMVAGYFVPPFTQASITPWAITHSKENFKDPDKYFPERWLDEGIYGEFASDKRAASQPFSVGPRNCIGKNLAWAEMRLILAKLLWNFDITIDPESDNWTQQKTYILWQKPPLVLKLRHRSYGSEK</sequence>
<proteinExistence type="inferred from homology"/>
<dbReference type="PRINTS" id="PR00463">
    <property type="entry name" value="EP450I"/>
</dbReference>
<gene>
    <name evidence="14 16" type="ORF">BDZ99DRAFT_390439</name>
</gene>
<dbReference type="GO" id="GO:0016020">
    <property type="term" value="C:membrane"/>
    <property type="evidence" value="ECO:0007669"/>
    <property type="project" value="UniProtKB-SubCell"/>
</dbReference>
<evidence type="ECO:0000256" key="7">
    <source>
        <dbReference type="ARBA" id="ARBA00022989"/>
    </source>
</evidence>
<keyword evidence="4 12" id="KW-0349">Heme</keyword>
<comment type="subcellular location">
    <subcellularLocation>
        <location evidence="2">Membrane</location>
        <topology evidence="2">Single-pass membrane protein</topology>
    </subcellularLocation>
</comment>
<keyword evidence="7" id="KW-1133">Transmembrane helix</keyword>
<dbReference type="InterPro" id="IPR017972">
    <property type="entry name" value="Cyt_P450_CS"/>
</dbReference>
<evidence type="ECO:0000256" key="8">
    <source>
        <dbReference type="ARBA" id="ARBA00023002"/>
    </source>
</evidence>
<dbReference type="SUPFAM" id="SSF48264">
    <property type="entry name" value="Cytochrome P450"/>
    <property type="match status" value="1"/>
</dbReference>
<dbReference type="Proteomes" id="UP000504636">
    <property type="component" value="Unplaced"/>
</dbReference>
<dbReference type="PANTHER" id="PTHR24305">
    <property type="entry name" value="CYTOCHROME P450"/>
    <property type="match status" value="1"/>
</dbReference>
<dbReference type="OrthoDB" id="1470350at2759"/>
<keyword evidence="9 12" id="KW-0408">Iron</keyword>
<name>A0A6A6YHA4_9PEZI</name>
<reference evidence="16" key="2">
    <citation type="submission" date="2020-04" db="EMBL/GenBank/DDBJ databases">
        <authorList>
            <consortium name="NCBI Genome Project"/>
        </authorList>
    </citation>
    <scope>NUCLEOTIDE SEQUENCE</scope>
    <source>
        <strain evidence="16">CBS 304.34</strain>
    </source>
</reference>
<evidence type="ECO:0000256" key="11">
    <source>
        <dbReference type="ARBA" id="ARBA00023136"/>
    </source>
</evidence>
<keyword evidence="11" id="KW-0472">Membrane</keyword>
<reference evidence="14 16" key="1">
    <citation type="journal article" date="2020" name="Stud. Mycol.">
        <title>101 Dothideomycetes genomes: a test case for predicting lifestyles and emergence of pathogens.</title>
        <authorList>
            <person name="Haridas S."/>
            <person name="Albert R."/>
            <person name="Binder M."/>
            <person name="Bloem J."/>
            <person name="Labutti K."/>
            <person name="Salamov A."/>
            <person name="Andreopoulos B."/>
            <person name="Baker S."/>
            <person name="Barry K."/>
            <person name="Bills G."/>
            <person name="Bluhm B."/>
            <person name="Cannon C."/>
            <person name="Castanera R."/>
            <person name="Culley D."/>
            <person name="Daum C."/>
            <person name="Ezra D."/>
            <person name="Gonzalez J."/>
            <person name="Henrissat B."/>
            <person name="Kuo A."/>
            <person name="Liang C."/>
            <person name="Lipzen A."/>
            <person name="Lutzoni F."/>
            <person name="Magnuson J."/>
            <person name="Mondo S."/>
            <person name="Nolan M."/>
            <person name="Ohm R."/>
            <person name="Pangilinan J."/>
            <person name="Park H.-J."/>
            <person name="Ramirez L."/>
            <person name="Alfaro M."/>
            <person name="Sun H."/>
            <person name="Tritt A."/>
            <person name="Yoshinaga Y."/>
            <person name="Zwiers L.-H."/>
            <person name="Turgeon B."/>
            <person name="Goodwin S."/>
            <person name="Spatafora J."/>
            <person name="Crous P."/>
            <person name="Grigoriev I."/>
        </authorList>
    </citation>
    <scope>NUCLEOTIDE SEQUENCE</scope>
    <source>
        <strain evidence="14 16">CBS 304.34</strain>
    </source>
</reference>
<dbReference type="InterPro" id="IPR050121">
    <property type="entry name" value="Cytochrome_P450_monoxygenase"/>
</dbReference>
<accession>A0A6A6YHA4</accession>
<dbReference type="CDD" id="cd11058">
    <property type="entry name" value="CYP60B-like"/>
    <property type="match status" value="1"/>
</dbReference>
<keyword evidence="6 12" id="KW-0479">Metal-binding</keyword>